<dbReference type="InterPro" id="IPR000834">
    <property type="entry name" value="Peptidase_M14"/>
</dbReference>
<protein>
    <recommendedName>
        <fullName evidence="1">Peptidase M14 domain-containing protein</fullName>
    </recommendedName>
</protein>
<dbReference type="AlphaFoldDB" id="A0A644ZSN8"/>
<dbReference type="Gene3D" id="3.40.630.10">
    <property type="entry name" value="Zn peptidases"/>
    <property type="match status" value="1"/>
</dbReference>
<dbReference type="EMBL" id="VSSQ01010276">
    <property type="protein sequence ID" value="MPM43895.1"/>
    <property type="molecule type" value="Genomic_DNA"/>
</dbReference>
<dbReference type="SUPFAM" id="SSF53187">
    <property type="entry name" value="Zn-dependent exopeptidases"/>
    <property type="match status" value="1"/>
</dbReference>
<name>A0A644ZSN8_9ZZZZ</name>
<accession>A0A644ZSN8</accession>
<comment type="caution">
    <text evidence="2">The sequence shown here is derived from an EMBL/GenBank/DDBJ whole genome shotgun (WGS) entry which is preliminary data.</text>
</comment>
<reference evidence="2" key="1">
    <citation type="submission" date="2019-08" db="EMBL/GenBank/DDBJ databases">
        <authorList>
            <person name="Kucharzyk K."/>
            <person name="Murdoch R.W."/>
            <person name="Higgins S."/>
            <person name="Loffler F."/>
        </authorList>
    </citation>
    <scope>NUCLEOTIDE SEQUENCE</scope>
</reference>
<feature type="domain" description="Peptidase M14" evidence="1">
    <location>
        <begin position="46"/>
        <end position="210"/>
    </location>
</feature>
<dbReference type="Pfam" id="PF00246">
    <property type="entry name" value="Peptidase_M14"/>
    <property type="match status" value="1"/>
</dbReference>
<organism evidence="2">
    <name type="scientific">bioreactor metagenome</name>
    <dbReference type="NCBI Taxonomy" id="1076179"/>
    <lineage>
        <taxon>unclassified sequences</taxon>
        <taxon>metagenomes</taxon>
        <taxon>ecological metagenomes</taxon>
    </lineage>
</organism>
<proteinExistence type="predicted"/>
<dbReference type="GO" id="GO:0006508">
    <property type="term" value="P:proteolysis"/>
    <property type="evidence" value="ECO:0007669"/>
    <property type="project" value="InterPro"/>
</dbReference>
<gene>
    <name evidence="2" type="ORF">SDC9_90572</name>
</gene>
<evidence type="ECO:0000313" key="2">
    <source>
        <dbReference type="EMBL" id="MPM43895.1"/>
    </source>
</evidence>
<sequence>MVISSEENISSFGMGGGLYGSDGLADISPNRADFGPDMVVNWLGYSVHGNEASGVNASVIVAWLLAASDGDYVKGILDRSVVLIVPALNPDGVTRYAAWVNSNLSYAVNTDDYNREFREPAPSSRSNHYWFDLNRDWLVVQHPEAKAILRLYHEWQPDIVNDFHEQGNLSGTFFSPGIRSSTNSYIPVQNWDLTEKISEFHRSYMDRIGTLYFSREGYDDFYTGKGGAYPDLFGSIGILYEQPNSRGLNRVRDGAEVTLAASVRNQVFCSFSSLLSSVSLRDELLDYRKRFRERVVSYNKVNEGEAYLFSAGSDPSVVGEFLELLDAHRIEYHEYMDNGGDGGKSYVVPFSQPNISVVMNVFEPQNSFADSTFYDVSAWTVPMAFNIKYSKIKLPVAKGDVREAEVSSTAAESSLAGLLPAKSDYAYLFGMDDFYSYNFLYYLTSKGVLVKASDSPFVFSAGEGGAEVSFGVGAIQIPVRLQPFGSDRLYEIIREYFTGSWNGGRFERGFLPKGRVRVYPVQSARGSEFDLGSSRFKFITMPRVAIVVGQGASYATVGELWQLLDYKFRIPVTLLDRSLINGDVLANYNVVVLTGDFDLEKVAAESLARWARSNTLVAVGNGMQFAVKNNLADIKFRPVRRDVDSALVSYAYGLQNRRFTPFTGIVLESMVDLTHPLAVGLKHNSLPVFKRGSQIVDKVADPYMVFSRIGPEPLLSGYVTPAVLDKVKGTPYVVSQKGLVFFPDSPYFRGYWLGTARTFMNALFYRELL</sequence>
<dbReference type="GO" id="GO:0008270">
    <property type="term" value="F:zinc ion binding"/>
    <property type="evidence" value="ECO:0007669"/>
    <property type="project" value="InterPro"/>
</dbReference>
<dbReference type="GO" id="GO:0004181">
    <property type="term" value="F:metallocarboxypeptidase activity"/>
    <property type="evidence" value="ECO:0007669"/>
    <property type="project" value="InterPro"/>
</dbReference>
<evidence type="ECO:0000259" key="1">
    <source>
        <dbReference type="Pfam" id="PF00246"/>
    </source>
</evidence>